<dbReference type="GO" id="GO:0009306">
    <property type="term" value="P:protein secretion"/>
    <property type="evidence" value="ECO:0007669"/>
    <property type="project" value="InterPro"/>
</dbReference>
<feature type="domain" description="Translocation and assembly module TamB C-terminal" evidence="6">
    <location>
        <begin position="1169"/>
        <end position="1521"/>
    </location>
</feature>
<dbReference type="PANTHER" id="PTHR36985:SF1">
    <property type="entry name" value="TRANSLOCATION AND ASSEMBLY MODULE SUBUNIT TAMB"/>
    <property type="match status" value="1"/>
</dbReference>
<sequence>MSVKKILKILAMGVGIVLGIIVLALAGAHVYLKTDHAQNLILERVNGVIPGKIAWGALDADLLIGRLAVDELAIDGPGGDTIIAADRVMVDIGLTGLLNRQLIIQAAGLDKPDIDLATNTAGELNIVRAFVPPGPEKPEPEKDDGGGLPFNIRVQAIEINKGAFAFQMAPKAPDTRGQHAVLKQIDLVVEDADLAERAGRAKLTIGGGDIDMAGIKTALERFHVETGVKDGRLKPVVVDIKTDGPDATLTGTVARVFDEPRLDIKLEASAELADIRDMFGLDTDISGALELALTAKGPLDNPEATLSAGYGGGRLAGIPVDSLDLNSRMKDLTVEIAPLSAQIFNGEVNLDGTVDLADAFAHGLAASPTDIDAIGYDLTLRGAPIDLAALPWTGDLLAGKTRSRISIAGRGVLPKTLKAEMTADISARQLAVGDIFSPTNIELAASAQMADGNVHVAPLDVKTGQSRIRVKGDYRIFDNAVDAALTLDSPNLAQILAPLDVPVTTGTTALSAEVSGPVLTPAIDATINAESLAYKNIEAGDIDIDAHLSPAGRLAIKGLHIANQGSIIDVNGHIDLFDNGFHRFNAAMPADLAATLKSVEAGDFMESLPLAGTFNGRLRLSEKIMAPRAALFLEGRDLAYEQTRIGGVTAEINLDDGTLAVSKLAIENGQSKANITGTADLLAADSLAVADSPAVDLTIDDTSIRLADFTDAAEGRLDLQGTVEGPVNNPTAGLRIDSQNLSAGQTAIGDIAARLGFAEGRLRLDPFRVVNGDSEIRVSGTVGVLSPDTLSLRPDPALDLAVAAEAIYLKDFVEKLSGRLTIDGEVGGSLFDLDGRIDIAGEKLDLGVQKIEGIDIETRLSGQKIFFSPAEVALGPEEAIRAKGWVSLKQRYDIELFSDAIGLHRVKVLKDTALADGRATIDFAGAGSFADPELSGRIRIDGLAIDGPQAPEAFDIRLALKNQLARINGNFGFDVNARYHLDKQTFHVNADFDETPLSPYFQLAGLPELAGRITGDVYAEGSLSAIDQAKIRLDLARLTLLQDQSKLLDARQLQAAYDQGRFVIPENEIDLLADGRLTVAGRGRINGGMEISADGRIPMQALTLFVPMLQAPAGRIDLSAALSGRMRNPQIDADVEFTDIGMTIAAINQKLHHINGRIRFADEAVRIENLSGRLDTGRFSANGTIGLQDFAPGPADLELTARTLPIQVPDMLEVLINADLAFEGTPDKSALSGDVTILDGLYYKDIALNLLEQVGEIGQRRRETEPDADEAGTYDAAYIRQLTFDVNLGYRNPLLVENNLALLKLQPELRLYGTLARPLVSGRAEISQGTVTYRDTEFEVQKGVVDFINPYRIEPTVEIEAVTHVRQWTITLTVSGPPNNLNFQFRSNPPEEDADIVSLLVTGKTTGELGRGTGATTSPEEMLANVLAGRLASNVKSTTGLDILEVGYEQGDTPESGDNIRVTVGKELSRRLTVKYGVKQQSGETVQKTTTIYKLLENVAVSASQASDGAFGGELRYRMEFR</sequence>
<proteinExistence type="predicted"/>
<evidence type="ECO:0000256" key="3">
    <source>
        <dbReference type="ARBA" id="ARBA00022989"/>
    </source>
</evidence>
<keyword evidence="3 5" id="KW-1133">Transmembrane helix</keyword>
<dbReference type="GO" id="GO:0005886">
    <property type="term" value="C:plasma membrane"/>
    <property type="evidence" value="ECO:0007669"/>
    <property type="project" value="InterPro"/>
</dbReference>
<evidence type="ECO:0000256" key="1">
    <source>
        <dbReference type="ARBA" id="ARBA00004167"/>
    </source>
</evidence>
<comment type="subcellular location">
    <subcellularLocation>
        <location evidence="1">Membrane</location>
        <topology evidence="1">Single-pass membrane protein</topology>
    </subcellularLocation>
</comment>
<evidence type="ECO:0000313" key="7">
    <source>
        <dbReference type="EMBL" id="AGF93283.1"/>
    </source>
</evidence>
<dbReference type="EMBL" id="JX684087">
    <property type="protein sequence ID" value="AGF93283.1"/>
    <property type="molecule type" value="Genomic_DNA"/>
</dbReference>
<reference evidence="7" key="1">
    <citation type="journal article" date="2013" name="Syst. Appl. Microbiol.">
        <title>New insights into the archaeal diversity of a hypersaline microbial mat obtained by a metagenomic approach.</title>
        <authorList>
            <person name="Lopez-Lopez A."/>
            <person name="Richter M."/>
            <person name="Pena A."/>
            <person name="Tamames J."/>
            <person name="Rossello-Mora R."/>
        </authorList>
    </citation>
    <scope>NUCLEOTIDE SEQUENCE</scope>
</reference>
<evidence type="ECO:0000259" key="6">
    <source>
        <dbReference type="Pfam" id="PF04357"/>
    </source>
</evidence>
<dbReference type="Pfam" id="PF04357">
    <property type="entry name" value="TamB"/>
    <property type="match status" value="1"/>
</dbReference>
<evidence type="ECO:0000256" key="5">
    <source>
        <dbReference type="SAM" id="Phobius"/>
    </source>
</evidence>
<organism evidence="7">
    <name type="scientific">uncultured organism</name>
    <dbReference type="NCBI Taxonomy" id="155900"/>
    <lineage>
        <taxon>unclassified sequences</taxon>
        <taxon>environmental samples</taxon>
    </lineage>
</organism>
<protein>
    <submittedName>
        <fullName evidence="7">Membrane or secreted protein containing DUF490</fullName>
    </submittedName>
</protein>
<name>M1QBA9_9ZZZZ</name>
<keyword evidence="2 5" id="KW-0812">Transmembrane</keyword>
<dbReference type="InterPro" id="IPR007452">
    <property type="entry name" value="TamB_C"/>
</dbReference>
<keyword evidence="4 5" id="KW-0472">Membrane</keyword>
<dbReference type="PANTHER" id="PTHR36985">
    <property type="entry name" value="TRANSLOCATION AND ASSEMBLY MODULE SUBUNIT TAMB"/>
    <property type="match status" value="1"/>
</dbReference>
<evidence type="ECO:0000256" key="2">
    <source>
        <dbReference type="ARBA" id="ARBA00022692"/>
    </source>
</evidence>
<gene>
    <name evidence="7" type="ORF">FLSS-21_0008</name>
</gene>
<accession>M1QBA9</accession>
<feature type="transmembrane region" description="Helical" evidence="5">
    <location>
        <begin position="9"/>
        <end position="32"/>
    </location>
</feature>
<evidence type="ECO:0000256" key="4">
    <source>
        <dbReference type="ARBA" id="ARBA00023136"/>
    </source>
</evidence>